<proteinExistence type="predicted"/>
<gene>
    <name evidence="1" type="ORF">SAMN05216438_101370</name>
</gene>
<name>A0A1I4F1T6_9LACT</name>
<dbReference type="SUPFAM" id="SSF53474">
    <property type="entry name" value="alpha/beta-Hydrolases"/>
    <property type="match status" value="1"/>
</dbReference>
<dbReference type="InterPro" id="IPR029058">
    <property type="entry name" value="AB_hydrolase_fold"/>
</dbReference>
<dbReference type="NCBIfam" id="NF033892">
    <property type="entry name" value="XcbB_CpsF_sero"/>
    <property type="match status" value="1"/>
</dbReference>
<reference evidence="1 2" key="1">
    <citation type="submission" date="2016-10" db="EMBL/GenBank/DDBJ databases">
        <authorList>
            <person name="de Groot N.N."/>
        </authorList>
    </citation>
    <scope>NUCLEOTIDE SEQUENCE [LARGE SCALE GENOMIC DNA]</scope>
    <source>
        <strain evidence="1 2">M79</strain>
    </source>
</reference>
<dbReference type="EMBL" id="FOTJ01000001">
    <property type="protein sequence ID" value="SFL11928.1"/>
    <property type="molecule type" value="Genomic_DNA"/>
</dbReference>
<sequence length="340" mass="39870">METNNKLLNIVYSESIIDYNYEKIVVDLKDKRNILELSKNNYKVYEIYKELISHDFMFYFHSGNKSYFIKRKLIKNIWKRNDLVQYGDLFYTIEKPLENRTNSWSPLRLIVMFSSMTADEYYSPNIGLRCFTKNFPSIQKSIVKNTMIMRIMDLNLSHGSHYINTDNYPNFENDVQESIINVMSQYNIHKDDVVLYGGSKGGTGALYHSLLGDYNSISIDPIISLLEYNEMMKDSHYLKGLRKESILEDLKELSRKDLDYGKIIIGSPAIPFNYRLFSQLKNDNIKIQDIFDESIKSHPDISSSCISEQVTYLNNYFLNSNNYKKQMKKIKNIYGEIGNV</sequence>
<accession>A0A1I4F1T6</accession>
<evidence type="ECO:0000313" key="1">
    <source>
        <dbReference type="EMBL" id="SFL11928.1"/>
    </source>
</evidence>
<dbReference type="AlphaFoldDB" id="A0A1I4F1T6"/>
<evidence type="ECO:0000313" key="2">
    <source>
        <dbReference type="Proteomes" id="UP000181969"/>
    </source>
</evidence>
<dbReference type="RefSeq" id="WP_061412866.1">
    <property type="nucleotide sequence ID" value="NZ_CAXVJC010000006.1"/>
</dbReference>
<dbReference type="OrthoDB" id="2359060at2"/>
<evidence type="ECO:0008006" key="3">
    <source>
        <dbReference type="Google" id="ProtNLM"/>
    </source>
</evidence>
<dbReference type="Proteomes" id="UP000181969">
    <property type="component" value="Unassembled WGS sequence"/>
</dbReference>
<protein>
    <recommendedName>
        <fullName evidence="3">XcbB/CpsF family capsular polysaccharide biosynthesis protein</fullName>
    </recommendedName>
</protein>
<organism evidence="1 2">
    <name type="scientific">Lactococcus garvieae</name>
    <dbReference type="NCBI Taxonomy" id="1363"/>
    <lineage>
        <taxon>Bacteria</taxon>
        <taxon>Bacillati</taxon>
        <taxon>Bacillota</taxon>
        <taxon>Bacilli</taxon>
        <taxon>Lactobacillales</taxon>
        <taxon>Streptococcaceae</taxon>
        <taxon>Lactococcus</taxon>
    </lineage>
</organism>